<protein>
    <submittedName>
        <fullName evidence="1">Uncharacterized protein</fullName>
    </submittedName>
</protein>
<dbReference type="AlphaFoldDB" id="A0A8H7IYT3"/>
<dbReference type="SUPFAM" id="SSF53474">
    <property type="entry name" value="alpha/beta-Hydrolases"/>
    <property type="match status" value="1"/>
</dbReference>
<dbReference type="Gene3D" id="3.40.50.1820">
    <property type="entry name" value="alpha/beta hydrolase"/>
    <property type="match status" value="1"/>
</dbReference>
<reference evidence="1" key="2">
    <citation type="submission" date="2020-09" db="EMBL/GenBank/DDBJ databases">
        <title>Reference genome assembly for Australian Ascochyta lentis isolate Al4.</title>
        <authorList>
            <person name="Lee R.C."/>
            <person name="Farfan-Caceres L.M."/>
            <person name="Debler J.W."/>
            <person name="Williams A.H."/>
            <person name="Henares B.M."/>
        </authorList>
    </citation>
    <scope>NUCLEOTIDE SEQUENCE</scope>
    <source>
        <strain evidence="1">Al4</strain>
    </source>
</reference>
<comment type="caution">
    <text evidence="1">The sequence shown here is derived from an EMBL/GenBank/DDBJ whole genome shotgun (WGS) entry which is preliminary data.</text>
</comment>
<gene>
    <name evidence="1" type="ORF">EKO04_006869</name>
</gene>
<reference evidence="1" key="1">
    <citation type="submission" date="2018-12" db="EMBL/GenBank/DDBJ databases">
        <authorList>
            <person name="Syme R.A."/>
            <person name="Farfan-Caceres L."/>
            <person name="Lichtenzveig J."/>
        </authorList>
    </citation>
    <scope>NUCLEOTIDE SEQUENCE</scope>
    <source>
        <strain evidence="1">Al4</strain>
    </source>
</reference>
<accession>A0A8H7IYT3</accession>
<evidence type="ECO:0000313" key="2">
    <source>
        <dbReference type="Proteomes" id="UP000651452"/>
    </source>
</evidence>
<dbReference type="Proteomes" id="UP000651452">
    <property type="component" value="Unassembled WGS sequence"/>
</dbReference>
<name>A0A8H7IYT3_9PLEO</name>
<keyword evidence="2" id="KW-1185">Reference proteome</keyword>
<evidence type="ECO:0000313" key="1">
    <source>
        <dbReference type="EMBL" id="KAF9695175.1"/>
    </source>
</evidence>
<dbReference type="InterPro" id="IPR029058">
    <property type="entry name" value="AB_hydrolase_fold"/>
</dbReference>
<proteinExistence type="predicted"/>
<dbReference type="OrthoDB" id="284184at2759"/>
<dbReference type="EMBL" id="RZGK01000012">
    <property type="protein sequence ID" value="KAF9695175.1"/>
    <property type="molecule type" value="Genomic_DNA"/>
</dbReference>
<organism evidence="1 2">
    <name type="scientific">Ascochyta lentis</name>
    <dbReference type="NCBI Taxonomy" id="205686"/>
    <lineage>
        <taxon>Eukaryota</taxon>
        <taxon>Fungi</taxon>
        <taxon>Dikarya</taxon>
        <taxon>Ascomycota</taxon>
        <taxon>Pezizomycotina</taxon>
        <taxon>Dothideomycetes</taxon>
        <taxon>Pleosporomycetidae</taxon>
        <taxon>Pleosporales</taxon>
        <taxon>Pleosporineae</taxon>
        <taxon>Didymellaceae</taxon>
        <taxon>Ascochyta</taxon>
    </lineage>
</organism>
<sequence>MGYDSRTNAKDLADLMTMLGHDRFYVHGEDRGAEFAYVLAAEYRDRVLALSFREMFFSGYELDNASQLNV</sequence>